<feature type="region of interest" description="Disordered" evidence="1">
    <location>
        <begin position="83"/>
        <end position="156"/>
    </location>
</feature>
<gene>
    <name evidence="4" type="ORF">PSJ8397_02163</name>
</gene>
<keyword evidence="2" id="KW-0732">Signal</keyword>
<accession>A0A1Y5SK20</accession>
<reference evidence="4 5" key="1">
    <citation type="submission" date="2017-03" db="EMBL/GenBank/DDBJ databases">
        <authorList>
            <person name="Afonso C.L."/>
            <person name="Miller P.J."/>
            <person name="Scott M.A."/>
            <person name="Spackman E."/>
            <person name="Goraichik I."/>
            <person name="Dimitrov K.M."/>
            <person name="Suarez D.L."/>
            <person name="Swayne D.E."/>
        </authorList>
    </citation>
    <scope>NUCLEOTIDE SEQUENCE [LARGE SCALE GENOMIC DNA]</scope>
    <source>
        <strain evidence="4 5">CECT 8397</strain>
    </source>
</reference>
<evidence type="ECO:0000256" key="1">
    <source>
        <dbReference type="SAM" id="MobiDB-lite"/>
    </source>
</evidence>
<dbReference type="InterPro" id="IPR007730">
    <property type="entry name" value="SPOR-like_dom"/>
</dbReference>
<evidence type="ECO:0000313" key="4">
    <source>
        <dbReference type="EMBL" id="SLN42613.1"/>
    </source>
</evidence>
<keyword evidence="5" id="KW-1185">Reference proteome</keyword>
<dbReference type="GO" id="GO:0042834">
    <property type="term" value="F:peptidoglycan binding"/>
    <property type="evidence" value="ECO:0007669"/>
    <property type="project" value="InterPro"/>
</dbReference>
<dbReference type="EMBL" id="FWFT01000003">
    <property type="protein sequence ID" value="SLN42613.1"/>
    <property type="molecule type" value="Genomic_DNA"/>
</dbReference>
<feature type="chain" id="PRO_5012870630" evidence="2">
    <location>
        <begin position="27"/>
        <end position="581"/>
    </location>
</feature>
<feature type="signal peptide" evidence="2">
    <location>
        <begin position="1"/>
        <end position="26"/>
    </location>
</feature>
<dbReference type="Pfam" id="PF05036">
    <property type="entry name" value="SPOR"/>
    <property type="match status" value="1"/>
</dbReference>
<evidence type="ECO:0000256" key="2">
    <source>
        <dbReference type="SAM" id="SignalP"/>
    </source>
</evidence>
<dbReference type="Gene3D" id="3.30.70.1070">
    <property type="entry name" value="Sporulation related repeat"/>
    <property type="match status" value="1"/>
</dbReference>
<name>A0A1Y5SK20_9RHOB</name>
<dbReference type="InterPro" id="IPR036680">
    <property type="entry name" value="SPOR-like_sf"/>
</dbReference>
<feature type="compositionally biased region" description="Low complexity" evidence="1">
    <location>
        <begin position="111"/>
        <end position="135"/>
    </location>
</feature>
<feature type="compositionally biased region" description="Low complexity" evidence="1">
    <location>
        <begin position="185"/>
        <end position="195"/>
    </location>
</feature>
<feature type="compositionally biased region" description="Polar residues" evidence="1">
    <location>
        <begin position="83"/>
        <end position="94"/>
    </location>
</feature>
<dbReference type="SUPFAM" id="SSF110997">
    <property type="entry name" value="Sporulation related repeat"/>
    <property type="match status" value="1"/>
</dbReference>
<feature type="region of interest" description="Disordered" evidence="1">
    <location>
        <begin position="185"/>
        <end position="206"/>
    </location>
</feature>
<dbReference type="AlphaFoldDB" id="A0A1Y5SK20"/>
<dbReference type="PROSITE" id="PS51724">
    <property type="entry name" value="SPOR"/>
    <property type="match status" value="1"/>
</dbReference>
<evidence type="ECO:0000259" key="3">
    <source>
        <dbReference type="PROSITE" id="PS51724"/>
    </source>
</evidence>
<feature type="domain" description="SPOR" evidence="3">
    <location>
        <begin position="503"/>
        <end position="581"/>
    </location>
</feature>
<proteinExistence type="predicted"/>
<feature type="compositionally biased region" description="Low complexity" evidence="1">
    <location>
        <begin position="145"/>
        <end position="156"/>
    </location>
</feature>
<dbReference type="OrthoDB" id="7843142at2"/>
<sequence>MMYFGKRTGILSTVAVLAIAIGSQTAAQGLRDANPPAEFPPASYTGNQYIDSNGCVFVRAGIGGQVDWVPRVSRNREQLCGFQPTQVAGTSSRAPQADVPNPLDTPVAGLPARGAASTAAPAPAATPAPVVTAAPAPAPAPQAAPTPAVRTAPVQTARRDLPTSTAGAINPLTGQAVSTTRVTPPVVAASPSPRVITPAPVATPEPRTLTRAQACAGRTGLQPNLISQRTGQPIDCGGTAPVQTAAVTAPAPTPAPTPVAPAQRRFSLAEACAAVVNDGLQFVSATTGLPLDCGERLHQGTIAAPTSGRTTIASLRADLQRPQAPYSNPLDAPPGSVFVPPVASRAATTNTYRNPLDAAPGSVTFNPGVNTSVANTCGYGNVASVGGLPVRCGPQALSPSGRASVQTTQRATNPIAQLLGQEPLPLSNANLGVALRTPPPPHGYERVWSDGRVNPSRGLPTTRVVRPGTVTYATQPRAVAQPQTQAAPQTTTRAVAPAPQRAEAISGHRYVQVATFADRDQAQAAARSLRSRGLPMRVGVFNSQGREMRMVLAGPFASERQLQNALGTARGAGFSGAFTRR</sequence>
<protein>
    <submittedName>
        <fullName evidence="4">Sporulation related domain protein</fullName>
    </submittedName>
</protein>
<organism evidence="4 5">
    <name type="scientific">Pseudooctadecabacter jejudonensis</name>
    <dbReference type="NCBI Taxonomy" id="1391910"/>
    <lineage>
        <taxon>Bacteria</taxon>
        <taxon>Pseudomonadati</taxon>
        <taxon>Pseudomonadota</taxon>
        <taxon>Alphaproteobacteria</taxon>
        <taxon>Rhodobacterales</taxon>
        <taxon>Paracoccaceae</taxon>
        <taxon>Pseudooctadecabacter</taxon>
    </lineage>
</organism>
<dbReference type="Proteomes" id="UP000193623">
    <property type="component" value="Unassembled WGS sequence"/>
</dbReference>
<evidence type="ECO:0000313" key="5">
    <source>
        <dbReference type="Proteomes" id="UP000193623"/>
    </source>
</evidence>